<proteinExistence type="predicted"/>
<dbReference type="SUPFAM" id="SSF56059">
    <property type="entry name" value="Glutathione synthetase ATP-binding domain-like"/>
    <property type="match status" value="1"/>
</dbReference>
<name>A0A4R4NVJ5_9ACTN</name>
<accession>A0A4R4NVJ5</accession>
<protein>
    <submittedName>
        <fullName evidence="2">ATP-grasp ribosomal peptide maturase</fullName>
    </submittedName>
</protein>
<dbReference type="InterPro" id="IPR026449">
    <property type="entry name" value="GRASP_SAV_5884"/>
</dbReference>
<keyword evidence="3" id="KW-1185">Reference proteome</keyword>
<organism evidence="2 3">
    <name type="scientific">Nonomuraea longispora</name>
    <dbReference type="NCBI Taxonomy" id="1848320"/>
    <lineage>
        <taxon>Bacteria</taxon>
        <taxon>Bacillati</taxon>
        <taxon>Actinomycetota</taxon>
        <taxon>Actinomycetes</taxon>
        <taxon>Streptosporangiales</taxon>
        <taxon>Streptosporangiaceae</taxon>
        <taxon>Nonomuraea</taxon>
    </lineage>
</organism>
<comment type="caution">
    <text evidence="2">The sequence shown here is derived from an EMBL/GenBank/DDBJ whole genome shotgun (WGS) entry which is preliminary data.</text>
</comment>
<evidence type="ECO:0000313" key="3">
    <source>
        <dbReference type="Proteomes" id="UP000295157"/>
    </source>
</evidence>
<dbReference type="GO" id="GO:0009432">
    <property type="term" value="P:SOS response"/>
    <property type="evidence" value="ECO:0007669"/>
    <property type="project" value="TreeGrafter"/>
</dbReference>
<dbReference type="Proteomes" id="UP000295157">
    <property type="component" value="Unassembled WGS sequence"/>
</dbReference>
<dbReference type="PANTHER" id="PTHR21621:SF0">
    <property type="entry name" value="BETA-CITRYLGLUTAMATE SYNTHASE B-RELATED"/>
    <property type="match status" value="1"/>
</dbReference>
<sequence length="325" mass="35456">MRASPGTVLVITCEEDVTANLVITQLNERGARVARVDPADIGPDLVLTAQIGAGQPGRWAGQLRTLSRHIALDDVRSIYHRRPSLWRFNGLEPQAREFAMAEARHGLKGLLASLPARRYVNHPTANERAEVKPAQLQAAVDAGFDVSATLITNEPDAVRAFAAEHGPIVYKSLRGVPSVPGGEVAAIWTQRIDPADVDESLAITAHLFQAEIPKTSDARVTVVANRVFAHEITTPDGALDWRSSDWAKLNHTTVQVPLDIQIAARRYLDTFGLVFGCFDFALQESPTGRRWTFVECNPNGQWGWLPDSDTIASAFADALLEGWAG</sequence>
<dbReference type="NCBIfam" id="TIGR04187">
    <property type="entry name" value="GRASP_SAV_5884"/>
    <property type="match status" value="1"/>
</dbReference>
<dbReference type="AlphaFoldDB" id="A0A4R4NVJ5"/>
<dbReference type="InterPro" id="IPR048936">
    <property type="entry name" value="MvdD-like_ATPgrasp"/>
</dbReference>
<evidence type="ECO:0000259" key="1">
    <source>
        <dbReference type="Pfam" id="PF21068"/>
    </source>
</evidence>
<dbReference type="PANTHER" id="PTHR21621">
    <property type="entry name" value="RIBOSOMAL PROTEIN S6 MODIFICATION PROTEIN"/>
    <property type="match status" value="1"/>
</dbReference>
<reference evidence="2 3" key="1">
    <citation type="submission" date="2019-02" db="EMBL/GenBank/DDBJ databases">
        <title>Draft genome sequences of novel Actinobacteria.</title>
        <authorList>
            <person name="Sahin N."/>
            <person name="Ay H."/>
            <person name="Saygin H."/>
        </authorList>
    </citation>
    <scope>NUCLEOTIDE SEQUENCE [LARGE SCALE GENOMIC DNA]</scope>
    <source>
        <strain evidence="2 3">KC201</strain>
    </source>
</reference>
<dbReference type="RefSeq" id="WP_132328326.1">
    <property type="nucleotide sequence ID" value="NZ_SMJZ01000001.1"/>
</dbReference>
<dbReference type="GO" id="GO:0018169">
    <property type="term" value="F:ribosomal S6-glutamic acid ligase activity"/>
    <property type="evidence" value="ECO:0007669"/>
    <property type="project" value="TreeGrafter"/>
</dbReference>
<dbReference type="GO" id="GO:0005737">
    <property type="term" value="C:cytoplasm"/>
    <property type="evidence" value="ECO:0007669"/>
    <property type="project" value="TreeGrafter"/>
</dbReference>
<feature type="domain" description="MvdD-like pre-ATP grasp" evidence="1">
    <location>
        <begin position="7"/>
        <end position="123"/>
    </location>
</feature>
<dbReference type="Pfam" id="PF21068">
    <property type="entry name" value="ATPgraspMvdD"/>
    <property type="match status" value="1"/>
</dbReference>
<dbReference type="OrthoDB" id="9794735at2"/>
<evidence type="ECO:0000313" key="2">
    <source>
        <dbReference type="EMBL" id="TDC11382.1"/>
    </source>
</evidence>
<dbReference type="EMBL" id="SMJZ01000001">
    <property type="protein sequence ID" value="TDC11382.1"/>
    <property type="molecule type" value="Genomic_DNA"/>
</dbReference>
<dbReference type="Gene3D" id="3.30.470.20">
    <property type="entry name" value="ATP-grasp fold, B domain"/>
    <property type="match status" value="1"/>
</dbReference>
<gene>
    <name evidence="2" type="primary">tgmB</name>
    <name evidence="2" type="ORF">E1267_00045</name>
</gene>